<evidence type="ECO:0000313" key="2">
    <source>
        <dbReference type="Proteomes" id="UP000594621"/>
    </source>
</evidence>
<dbReference type="Proteomes" id="UP000594621">
    <property type="component" value="Chromosome"/>
</dbReference>
<evidence type="ECO:0000313" key="1">
    <source>
        <dbReference type="EMBL" id="QPF89017.1"/>
    </source>
</evidence>
<protein>
    <submittedName>
        <fullName evidence="1">Uncharacterized protein</fullName>
    </submittedName>
</protein>
<proteinExistence type="predicted"/>
<organism evidence="1 2">
    <name type="scientific">Bradyrhizobium commune</name>
    <dbReference type="NCBI Taxonomy" id="83627"/>
    <lineage>
        <taxon>Bacteria</taxon>
        <taxon>Pseudomonadati</taxon>
        <taxon>Pseudomonadota</taxon>
        <taxon>Alphaproteobacteria</taxon>
        <taxon>Hyphomicrobiales</taxon>
        <taxon>Nitrobacteraceae</taxon>
        <taxon>Bradyrhizobium</taxon>
    </lineage>
</organism>
<name>A0A7S9D0P7_9BRAD</name>
<dbReference type="KEGG" id="bcou:IC761_21120"/>
<gene>
    <name evidence="1" type="ORF">IC761_21120</name>
</gene>
<dbReference type="RefSeq" id="WP_195798560.1">
    <property type="nucleotide sequence ID" value="NZ_CP061379.1"/>
</dbReference>
<dbReference type="EMBL" id="CP061379">
    <property type="protein sequence ID" value="QPF89017.1"/>
    <property type="molecule type" value="Genomic_DNA"/>
</dbReference>
<dbReference type="AlphaFoldDB" id="A0A7S9D0P7"/>
<keyword evidence="2" id="KW-1185">Reference proteome</keyword>
<accession>A0A7S9D0P7</accession>
<sequence>MSKPNTTSAKNHRYELVHGEGADFVAYQRRSDNGRWQTLATWMIPQSICA</sequence>
<reference evidence="1 2" key="1">
    <citation type="submission" date="2020-09" db="EMBL/GenBank/DDBJ databases">
        <title>Complete genomes of bradyrhizobia occurring on native shrubby legumes in Australia.</title>
        <authorList>
            <person name="Lafay B."/>
        </authorList>
    </citation>
    <scope>NUCLEOTIDE SEQUENCE [LARGE SCALE GENOMIC DNA]</scope>
    <source>
        <strain evidence="1 2">BDV5040</strain>
    </source>
</reference>